<evidence type="ECO:0000256" key="4">
    <source>
        <dbReference type="ARBA" id="ARBA00022801"/>
    </source>
</evidence>
<evidence type="ECO:0000313" key="8">
    <source>
        <dbReference type="Proteomes" id="UP000249185"/>
    </source>
</evidence>
<dbReference type="EMBL" id="QFPW01000001">
    <property type="protein sequence ID" value="PZQ52660.1"/>
    <property type="molecule type" value="Genomic_DNA"/>
</dbReference>
<dbReference type="Proteomes" id="UP000249185">
    <property type="component" value="Unassembled WGS sequence"/>
</dbReference>
<reference evidence="7 8" key="1">
    <citation type="submission" date="2017-08" db="EMBL/GenBank/DDBJ databases">
        <title>Infants hospitalized years apart are colonized by the same room-sourced microbial strains.</title>
        <authorList>
            <person name="Brooks B."/>
            <person name="Olm M.R."/>
            <person name="Firek B.A."/>
            <person name="Baker R."/>
            <person name="Thomas B.C."/>
            <person name="Morowitz M.J."/>
            <person name="Banfield J.F."/>
        </authorList>
    </citation>
    <scope>NUCLEOTIDE SEQUENCE [LARGE SCALE GENOMIC DNA]</scope>
    <source>
        <strain evidence="7">S2_005_002_R2_34</strain>
    </source>
</reference>
<keyword evidence="2 6" id="KW-0255">Endonuclease</keyword>
<keyword evidence="1 6" id="KW-0540">Nuclease</keyword>
<dbReference type="EC" id="3.1.-.-" evidence="6"/>
<dbReference type="InterPro" id="IPR004603">
    <property type="entry name" value="DNA_mismatch_endonuc_vsr"/>
</dbReference>
<keyword evidence="3 6" id="KW-0227">DNA damage</keyword>
<dbReference type="GO" id="GO:0006298">
    <property type="term" value="P:mismatch repair"/>
    <property type="evidence" value="ECO:0007669"/>
    <property type="project" value="UniProtKB-UniRule"/>
</dbReference>
<dbReference type="CDD" id="cd00221">
    <property type="entry name" value="Vsr"/>
    <property type="match status" value="1"/>
</dbReference>
<name>A0A2W5QM88_RHOSU</name>
<organism evidence="7 8">
    <name type="scientific">Rhodovulum sulfidophilum</name>
    <name type="common">Rhodobacter sulfidophilus</name>
    <dbReference type="NCBI Taxonomy" id="35806"/>
    <lineage>
        <taxon>Bacteria</taxon>
        <taxon>Pseudomonadati</taxon>
        <taxon>Pseudomonadota</taxon>
        <taxon>Alphaproteobacteria</taxon>
        <taxon>Rhodobacterales</taxon>
        <taxon>Paracoccaceae</taxon>
        <taxon>Rhodovulum</taxon>
    </lineage>
</organism>
<protein>
    <recommendedName>
        <fullName evidence="6">Very short patch repair endonuclease</fullName>
        <ecNumber evidence="6">3.1.-.-</ecNumber>
    </recommendedName>
</protein>
<sequence>MARVKGKDTKPELRVRRLVHALGYRFRLHRRDLPGTPDLVFPGRRAVIFVHGCFWHRHPDPGCWRARLPKSRPEFWIPKLEANAARDAVNLAALDALGWRVLTIWECETTPRGAQALAARTREFLGPPGRDP</sequence>
<proteinExistence type="inferred from homology"/>
<comment type="caution">
    <text evidence="7">The sequence shown here is derived from an EMBL/GenBank/DDBJ whole genome shotgun (WGS) entry which is preliminary data.</text>
</comment>
<dbReference type="GO" id="GO:0016787">
    <property type="term" value="F:hydrolase activity"/>
    <property type="evidence" value="ECO:0007669"/>
    <property type="project" value="UniProtKB-KW"/>
</dbReference>
<evidence type="ECO:0000256" key="5">
    <source>
        <dbReference type="ARBA" id="ARBA00023204"/>
    </source>
</evidence>
<evidence type="ECO:0000256" key="6">
    <source>
        <dbReference type="PIRNR" id="PIRNR018267"/>
    </source>
</evidence>
<dbReference type="PIRSF" id="PIRSF018267">
    <property type="entry name" value="VSR_endonuc"/>
    <property type="match status" value="1"/>
</dbReference>
<dbReference type="SUPFAM" id="SSF52980">
    <property type="entry name" value="Restriction endonuclease-like"/>
    <property type="match status" value="1"/>
</dbReference>
<gene>
    <name evidence="7" type="ORF">DI556_00250</name>
</gene>
<keyword evidence="4 6" id="KW-0378">Hydrolase</keyword>
<accession>A0A2W5QM88</accession>
<comment type="similarity">
    <text evidence="6">Belongs to the vsr family.</text>
</comment>
<dbReference type="Pfam" id="PF03852">
    <property type="entry name" value="Vsr"/>
    <property type="match status" value="1"/>
</dbReference>
<dbReference type="Gene3D" id="3.40.960.10">
    <property type="entry name" value="VSR Endonuclease"/>
    <property type="match status" value="1"/>
</dbReference>
<evidence type="ECO:0000256" key="2">
    <source>
        <dbReference type="ARBA" id="ARBA00022759"/>
    </source>
</evidence>
<keyword evidence="5 6" id="KW-0234">DNA repair</keyword>
<evidence type="ECO:0000313" key="7">
    <source>
        <dbReference type="EMBL" id="PZQ52660.1"/>
    </source>
</evidence>
<evidence type="ECO:0000256" key="3">
    <source>
        <dbReference type="ARBA" id="ARBA00022763"/>
    </source>
</evidence>
<dbReference type="GO" id="GO:0004519">
    <property type="term" value="F:endonuclease activity"/>
    <property type="evidence" value="ECO:0007669"/>
    <property type="project" value="UniProtKB-KW"/>
</dbReference>
<dbReference type="InterPro" id="IPR011335">
    <property type="entry name" value="Restrct_endonuc-II-like"/>
</dbReference>
<evidence type="ECO:0000256" key="1">
    <source>
        <dbReference type="ARBA" id="ARBA00022722"/>
    </source>
</evidence>
<dbReference type="AlphaFoldDB" id="A0A2W5QM88"/>
<comment type="function">
    <text evidence="6">May nick specific sequences that contain T:G mispairs resulting from m5C-deamination.</text>
</comment>
<dbReference type="NCBIfam" id="TIGR00632">
    <property type="entry name" value="vsr"/>
    <property type="match status" value="1"/>
</dbReference>